<evidence type="ECO:0000313" key="6">
    <source>
        <dbReference type="EMBL" id="GAA3225434.1"/>
    </source>
</evidence>
<evidence type="ECO:0000259" key="5">
    <source>
        <dbReference type="PROSITE" id="PS51677"/>
    </source>
</evidence>
<dbReference type="Proteomes" id="UP001501237">
    <property type="component" value="Unassembled WGS sequence"/>
</dbReference>
<dbReference type="RefSeq" id="WP_344833340.1">
    <property type="nucleotide sequence ID" value="NZ_BAAAUV010000015.1"/>
</dbReference>
<dbReference type="Gene3D" id="3.20.20.370">
    <property type="entry name" value="Glycoside hydrolase/deacetylase"/>
    <property type="match status" value="1"/>
</dbReference>
<gene>
    <name evidence="6" type="ORF">GCM10010468_53080</name>
</gene>
<comment type="caution">
    <text evidence="6">The sequence shown here is derived from an EMBL/GenBank/DDBJ whole genome shotgun (WGS) entry which is preliminary data.</text>
</comment>
<organism evidence="6 7">
    <name type="scientific">Actinocorallia longicatena</name>
    <dbReference type="NCBI Taxonomy" id="111803"/>
    <lineage>
        <taxon>Bacteria</taxon>
        <taxon>Bacillati</taxon>
        <taxon>Actinomycetota</taxon>
        <taxon>Actinomycetes</taxon>
        <taxon>Streptosporangiales</taxon>
        <taxon>Thermomonosporaceae</taxon>
        <taxon>Actinocorallia</taxon>
    </lineage>
</organism>
<feature type="compositionally biased region" description="Polar residues" evidence="3">
    <location>
        <begin position="348"/>
        <end position="360"/>
    </location>
</feature>
<feature type="signal peptide" evidence="4">
    <location>
        <begin position="1"/>
        <end position="31"/>
    </location>
</feature>
<dbReference type="InterPro" id="IPR013783">
    <property type="entry name" value="Ig-like_fold"/>
</dbReference>
<evidence type="ECO:0000256" key="4">
    <source>
        <dbReference type="SAM" id="SignalP"/>
    </source>
</evidence>
<dbReference type="InterPro" id="IPR011330">
    <property type="entry name" value="Glyco_hydro/deAcase_b/a-brl"/>
</dbReference>
<accession>A0ABP6QF02</accession>
<evidence type="ECO:0000313" key="7">
    <source>
        <dbReference type="Proteomes" id="UP001501237"/>
    </source>
</evidence>
<name>A0ABP6QF02_9ACTN</name>
<evidence type="ECO:0000256" key="2">
    <source>
        <dbReference type="ARBA" id="ARBA00022729"/>
    </source>
</evidence>
<proteinExistence type="predicted"/>
<dbReference type="InterPro" id="IPR001434">
    <property type="entry name" value="OmcB-like_DUF11"/>
</dbReference>
<sequence length="513" mass="53454">MPSLKTRAAALTLSVLAAGSALSAVAAPAHAAAPGRPVLTLTFDDALSSQFANALPVLNKHGVKATFYVITGRVGGGGNLSWQQVKDLQNQGHEIGGHTISHPHLAGLGADDLRRELCDSRTTLLQQGLKVSSLAYPFGEYDGAVQDAARACGYDNARRTGPIRPDGTPVAAETLPPADRFAVRAPASFKSGTTADDLKRYVNNAVQAGGAWLPLTFHDVCPAGTCADDYGVSAQVIDQFLTWARTQPVDFGTVAQAIGGRVQPPPKPLESDLKVTLTGPVRAKPGTTVAYQVTTSDGGDRDATGVKTVVRVPGLTGVTAPGCAVAGTTVSCDQGGIAQGQSRKVTVTGKLTGTPGQSPKATAAATSTSPEKNPADNGAELGTLILKPDAVLRADLKLTGSVSGRLKSGRTASLRLTLANKGNTSAKKVVLTGTLPRGVKILSVKGCKRQGRTGIRCTFADFRAARKAVITVRFRVPRLKRSVRKTLSASVRTSSVETSRKNNSVKIVRRFTR</sequence>
<protein>
    <recommendedName>
        <fullName evidence="5">NodB homology domain-containing protein</fullName>
    </recommendedName>
</protein>
<feature type="chain" id="PRO_5045355139" description="NodB homology domain-containing protein" evidence="4">
    <location>
        <begin position="32"/>
        <end position="513"/>
    </location>
</feature>
<dbReference type="InterPro" id="IPR002509">
    <property type="entry name" value="NODB_dom"/>
</dbReference>
<reference evidence="7" key="1">
    <citation type="journal article" date="2019" name="Int. J. Syst. Evol. Microbiol.">
        <title>The Global Catalogue of Microorganisms (GCM) 10K type strain sequencing project: providing services to taxonomists for standard genome sequencing and annotation.</title>
        <authorList>
            <consortium name="The Broad Institute Genomics Platform"/>
            <consortium name="The Broad Institute Genome Sequencing Center for Infectious Disease"/>
            <person name="Wu L."/>
            <person name="Ma J."/>
        </authorList>
    </citation>
    <scope>NUCLEOTIDE SEQUENCE [LARGE SCALE GENOMIC DNA]</scope>
    <source>
        <strain evidence="7">JCM 9377</strain>
    </source>
</reference>
<dbReference type="InterPro" id="IPR051398">
    <property type="entry name" value="Polysacch_Deacetylase"/>
</dbReference>
<dbReference type="EMBL" id="BAAAUV010000015">
    <property type="protein sequence ID" value="GAA3225434.1"/>
    <property type="molecule type" value="Genomic_DNA"/>
</dbReference>
<dbReference type="CDD" id="cd10967">
    <property type="entry name" value="CE4_GLA_like_6s"/>
    <property type="match status" value="1"/>
</dbReference>
<dbReference type="PANTHER" id="PTHR34216:SF3">
    <property type="entry name" value="POLY-BETA-1,6-N-ACETYL-D-GLUCOSAMINE N-DEACETYLASE"/>
    <property type="match status" value="1"/>
</dbReference>
<evidence type="ECO:0000256" key="1">
    <source>
        <dbReference type="ARBA" id="ARBA00004613"/>
    </source>
</evidence>
<keyword evidence="7" id="KW-1185">Reference proteome</keyword>
<keyword evidence="2 4" id="KW-0732">Signal</keyword>
<evidence type="ECO:0000256" key="3">
    <source>
        <dbReference type="SAM" id="MobiDB-lite"/>
    </source>
</evidence>
<dbReference type="PANTHER" id="PTHR34216">
    <property type="match status" value="1"/>
</dbReference>
<dbReference type="SUPFAM" id="SSF88713">
    <property type="entry name" value="Glycoside hydrolase/deacetylase"/>
    <property type="match status" value="1"/>
</dbReference>
<dbReference type="Gene3D" id="2.60.40.10">
    <property type="entry name" value="Immunoglobulins"/>
    <property type="match status" value="1"/>
</dbReference>
<feature type="region of interest" description="Disordered" evidence="3">
    <location>
        <begin position="348"/>
        <end position="378"/>
    </location>
</feature>
<feature type="domain" description="NodB homology" evidence="5">
    <location>
        <begin position="37"/>
        <end position="252"/>
    </location>
</feature>
<dbReference type="PROSITE" id="PS51677">
    <property type="entry name" value="NODB"/>
    <property type="match status" value="1"/>
</dbReference>
<dbReference type="Pfam" id="PF01522">
    <property type="entry name" value="Polysacc_deac_1"/>
    <property type="match status" value="1"/>
</dbReference>
<comment type="subcellular location">
    <subcellularLocation>
        <location evidence="1">Secreted</location>
    </subcellularLocation>
</comment>
<dbReference type="Pfam" id="PF01345">
    <property type="entry name" value="DUF11"/>
    <property type="match status" value="2"/>
</dbReference>